<keyword evidence="3" id="KW-1003">Cell membrane</keyword>
<protein>
    <recommendedName>
        <fullName evidence="2">non-specific serine/threonine protein kinase</fullName>
        <ecNumber evidence="2">2.7.11.1</ecNumber>
    </recommendedName>
</protein>
<dbReference type="InterPro" id="IPR008271">
    <property type="entry name" value="Ser/Thr_kinase_AS"/>
</dbReference>
<dbReference type="InterPro" id="IPR000719">
    <property type="entry name" value="Prot_kinase_dom"/>
</dbReference>
<gene>
    <name evidence="14" type="ORF">V5N11_006553</name>
</gene>
<evidence type="ECO:0000256" key="2">
    <source>
        <dbReference type="ARBA" id="ARBA00012513"/>
    </source>
</evidence>
<evidence type="ECO:0000313" key="14">
    <source>
        <dbReference type="EMBL" id="KAL1202577.1"/>
    </source>
</evidence>
<evidence type="ECO:0000256" key="9">
    <source>
        <dbReference type="ARBA" id="ARBA00022840"/>
    </source>
</evidence>
<dbReference type="PROSITE" id="PS00107">
    <property type="entry name" value="PROTEIN_KINASE_ATP"/>
    <property type="match status" value="1"/>
</dbReference>
<dbReference type="GO" id="GO:0005524">
    <property type="term" value="F:ATP binding"/>
    <property type="evidence" value="ECO:0007669"/>
    <property type="project" value="UniProtKB-UniRule"/>
</dbReference>
<keyword evidence="4 11" id="KW-0723">Serine/threonine-protein kinase</keyword>
<dbReference type="AlphaFoldDB" id="A0ABD1A6W4"/>
<proteinExistence type="inferred from homology"/>
<feature type="compositionally biased region" description="Low complexity" evidence="12">
    <location>
        <begin position="14"/>
        <end position="27"/>
    </location>
</feature>
<dbReference type="InterPro" id="IPR050823">
    <property type="entry name" value="Plant_Ser_Thr_Prot_Kinase"/>
</dbReference>
<comment type="caution">
    <text evidence="14">The sequence shown here is derived from an EMBL/GenBank/DDBJ whole genome shotgun (WGS) entry which is preliminary data.</text>
</comment>
<feature type="compositionally biased region" description="Polar residues" evidence="12">
    <location>
        <begin position="30"/>
        <end position="54"/>
    </location>
</feature>
<dbReference type="Proteomes" id="UP001558713">
    <property type="component" value="Unassembled WGS sequence"/>
</dbReference>
<evidence type="ECO:0000256" key="12">
    <source>
        <dbReference type="SAM" id="MobiDB-lite"/>
    </source>
</evidence>
<feature type="binding site" evidence="10">
    <location>
        <position position="124"/>
    </location>
    <ligand>
        <name>ATP</name>
        <dbReference type="ChEBI" id="CHEBI:30616"/>
    </ligand>
</feature>
<dbReference type="InterPro" id="IPR011009">
    <property type="entry name" value="Kinase-like_dom_sf"/>
</dbReference>
<keyword evidence="8" id="KW-0611">Plant defense</keyword>
<keyword evidence="6 10" id="KW-0547">Nucleotide-binding</keyword>
<dbReference type="Gene3D" id="3.30.200.20">
    <property type="entry name" value="Phosphorylase Kinase, domain 1"/>
    <property type="match status" value="1"/>
</dbReference>
<dbReference type="SUPFAM" id="SSF56112">
    <property type="entry name" value="Protein kinase-like (PK-like)"/>
    <property type="match status" value="1"/>
</dbReference>
<evidence type="ECO:0000313" key="15">
    <source>
        <dbReference type="Proteomes" id="UP001558713"/>
    </source>
</evidence>
<dbReference type="Pfam" id="PF07714">
    <property type="entry name" value="PK_Tyr_Ser-Thr"/>
    <property type="match status" value="1"/>
</dbReference>
<evidence type="ECO:0000256" key="7">
    <source>
        <dbReference type="ARBA" id="ARBA00022777"/>
    </source>
</evidence>
<feature type="compositionally biased region" description="Polar residues" evidence="12">
    <location>
        <begin position="378"/>
        <end position="394"/>
    </location>
</feature>
<keyword evidence="15" id="KW-1185">Reference proteome</keyword>
<accession>A0ABD1A6W4</accession>
<keyword evidence="7 14" id="KW-0418">Kinase</keyword>
<name>A0ABD1A6W4_CARAN</name>
<dbReference type="GO" id="GO:0004674">
    <property type="term" value="F:protein serine/threonine kinase activity"/>
    <property type="evidence" value="ECO:0007669"/>
    <property type="project" value="UniProtKB-KW"/>
</dbReference>
<dbReference type="EMBL" id="JBANAX010000573">
    <property type="protein sequence ID" value="KAL1202577.1"/>
    <property type="molecule type" value="Genomic_DNA"/>
</dbReference>
<evidence type="ECO:0000256" key="10">
    <source>
        <dbReference type="PROSITE-ProRule" id="PRU10141"/>
    </source>
</evidence>
<dbReference type="PANTHER" id="PTHR45621">
    <property type="entry name" value="OS01G0588500 PROTEIN-RELATED"/>
    <property type="match status" value="1"/>
</dbReference>
<feature type="region of interest" description="Disordered" evidence="12">
    <location>
        <begin position="373"/>
        <end position="429"/>
    </location>
</feature>
<dbReference type="CDD" id="cd14066">
    <property type="entry name" value="STKc_IRAK"/>
    <property type="match status" value="1"/>
</dbReference>
<evidence type="ECO:0000256" key="3">
    <source>
        <dbReference type="ARBA" id="ARBA00022475"/>
    </source>
</evidence>
<evidence type="ECO:0000259" key="13">
    <source>
        <dbReference type="PROSITE" id="PS50011"/>
    </source>
</evidence>
<dbReference type="GO" id="GO:0006952">
    <property type="term" value="P:defense response"/>
    <property type="evidence" value="ECO:0007669"/>
    <property type="project" value="UniProtKB-KW"/>
</dbReference>
<comment type="similarity">
    <text evidence="11">Belongs to the protein kinase superfamily.</text>
</comment>
<reference evidence="14 15" key="1">
    <citation type="submission" date="2024-04" db="EMBL/GenBank/DDBJ databases">
        <title>Genome assembly C_amara_ONT_v2.</title>
        <authorList>
            <person name="Yant L."/>
            <person name="Moore C."/>
            <person name="Slenker M."/>
        </authorList>
    </citation>
    <scope>NUCLEOTIDE SEQUENCE [LARGE SCALE GENOMIC DNA]</scope>
    <source>
        <tissue evidence="14">Leaf</tissue>
    </source>
</reference>
<dbReference type="FunFam" id="1.10.510.10:FF:000258">
    <property type="entry name" value="Probable serine/threonine-protein kinase PBL8"/>
    <property type="match status" value="1"/>
</dbReference>
<feature type="domain" description="Protein kinase" evidence="13">
    <location>
        <begin position="86"/>
        <end position="369"/>
    </location>
</feature>
<dbReference type="GO" id="GO:0005886">
    <property type="term" value="C:plasma membrane"/>
    <property type="evidence" value="ECO:0007669"/>
    <property type="project" value="UniProtKB-SubCell"/>
</dbReference>
<organism evidence="14 15">
    <name type="scientific">Cardamine amara subsp. amara</name>
    <dbReference type="NCBI Taxonomy" id="228776"/>
    <lineage>
        <taxon>Eukaryota</taxon>
        <taxon>Viridiplantae</taxon>
        <taxon>Streptophyta</taxon>
        <taxon>Embryophyta</taxon>
        <taxon>Tracheophyta</taxon>
        <taxon>Spermatophyta</taxon>
        <taxon>Magnoliopsida</taxon>
        <taxon>eudicotyledons</taxon>
        <taxon>Gunneridae</taxon>
        <taxon>Pentapetalae</taxon>
        <taxon>rosids</taxon>
        <taxon>malvids</taxon>
        <taxon>Brassicales</taxon>
        <taxon>Brassicaceae</taxon>
        <taxon>Cardamineae</taxon>
        <taxon>Cardamine</taxon>
    </lineage>
</organism>
<evidence type="ECO:0000256" key="8">
    <source>
        <dbReference type="ARBA" id="ARBA00022821"/>
    </source>
</evidence>
<evidence type="ECO:0000256" key="11">
    <source>
        <dbReference type="RuleBase" id="RU000304"/>
    </source>
</evidence>
<dbReference type="InterPro" id="IPR017441">
    <property type="entry name" value="Protein_kinase_ATP_BS"/>
</dbReference>
<keyword evidence="3" id="KW-0472">Membrane</keyword>
<dbReference type="InterPro" id="IPR001245">
    <property type="entry name" value="Ser-Thr/Tyr_kinase_cat_dom"/>
</dbReference>
<dbReference type="FunFam" id="3.30.200.20:FF:000228">
    <property type="entry name" value="Serine/threonine-protein kinase BIK1"/>
    <property type="match status" value="1"/>
</dbReference>
<feature type="region of interest" description="Disordered" evidence="12">
    <location>
        <begin position="1"/>
        <end position="64"/>
    </location>
</feature>
<evidence type="ECO:0000256" key="4">
    <source>
        <dbReference type="ARBA" id="ARBA00022527"/>
    </source>
</evidence>
<keyword evidence="9 10" id="KW-0067">ATP-binding</keyword>
<evidence type="ECO:0000256" key="5">
    <source>
        <dbReference type="ARBA" id="ARBA00022679"/>
    </source>
</evidence>
<dbReference type="Gene3D" id="1.10.510.10">
    <property type="entry name" value="Transferase(Phosphotransferase) domain 1"/>
    <property type="match status" value="1"/>
</dbReference>
<keyword evidence="5" id="KW-0808">Transferase</keyword>
<sequence>MGNCLDSSAKVDNSNHSPHANSASPASKVLSKTSRSTVPSGASTNSYSTDSSLGSVPRNRTEGEILSSPNLKAFTFNELKNATKNFRPDSLLGEGGFGCVYKGWIDETTLTASRPGSGIVVAVKMLKPEGFQGHKEWLTEVNYLGKLSHPNLVLLVGYCAEGENRLLVYEFMPKGSLENHLFRRGAHPLTWAIRMKVAVGAAKGLTFLHEAKSQVIYRDFKAANILLDAEFNAKLSDFGLAKAGPTGDNTHVSTKVVGTHGYAAPEYIATGRLTAKSDVYSFGVVLLEIISGRRAMDNSSGGNDYSLVDWAKPYLGDKRKLFRIMDTKLGGQYPQKGAYAAANLALQCLNPEAKLRPKMSEVLSTLEQLESAAKPGTKYTQMDSPRSHHSSVVQKSPVRYSQDRPLLHITPGASPLPSYNQSPRVRYVR</sequence>
<evidence type="ECO:0000256" key="6">
    <source>
        <dbReference type="ARBA" id="ARBA00022741"/>
    </source>
</evidence>
<dbReference type="PROSITE" id="PS00108">
    <property type="entry name" value="PROTEIN_KINASE_ST"/>
    <property type="match status" value="1"/>
</dbReference>
<dbReference type="EC" id="2.7.11.1" evidence="2"/>
<comment type="subcellular location">
    <subcellularLocation>
        <location evidence="1">Cell membrane</location>
    </subcellularLocation>
</comment>
<dbReference type="PROSITE" id="PS50011">
    <property type="entry name" value="PROTEIN_KINASE_DOM"/>
    <property type="match status" value="1"/>
</dbReference>
<evidence type="ECO:0000256" key="1">
    <source>
        <dbReference type="ARBA" id="ARBA00004236"/>
    </source>
</evidence>